<proteinExistence type="predicted"/>
<reference evidence="1 2" key="1">
    <citation type="submission" date="2020-08" db="EMBL/GenBank/DDBJ databases">
        <title>Sequencing the genomes of 1000 actinobacteria strains.</title>
        <authorList>
            <person name="Klenk H.-P."/>
        </authorList>
    </citation>
    <scope>NUCLEOTIDE SEQUENCE [LARGE SCALE GENOMIC DNA]</scope>
    <source>
        <strain evidence="1 2">DSM 105498</strain>
    </source>
</reference>
<accession>A0A7W4W1M5</accession>
<protein>
    <submittedName>
        <fullName evidence="1">Uncharacterized protein</fullName>
    </submittedName>
</protein>
<dbReference type="Proteomes" id="UP000589626">
    <property type="component" value="Unassembled WGS sequence"/>
</dbReference>
<evidence type="ECO:0000313" key="1">
    <source>
        <dbReference type="EMBL" id="MBB3045729.1"/>
    </source>
</evidence>
<dbReference type="RefSeq" id="WP_246391639.1">
    <property type="nucleotide sequence ID" value="NZ_JACHWR010000021.1"/>
</dbReference>
<comment type="caution">
    <text evidence="1">The sequence shown here is derived from an EMBL/GenBank/DDBJ whole genome shotgun (WGS) entry which is preliminary data.</text>
</comment>
<organism evidence="1 2">
    <name type="scientific">Nocardioides soli</name>
    <dbReference type="NCBI Taxonomy" id="1036020"/>
    <lineage>
        <taxon>Bacteria</taxon>
        <taxon>Bacillati</taxon>
        <taxon>Actinomycetota</taxon>
        <taxon>Actinomycetes</taxon>
        <taxon>Propionibacteriales</taxon>
        <taxon>Nocardioidaceae</taxon>
        <taxon>Nocardioides</taxon>
    </lineage>
</organism>
<sequence>MTTSAATRDDLVAMATFPLTRPGENTVPIRMQTEHLAAVESNLDQRGVPAEVVEKYFLGLHRCDELPLELWIGMITDAYNLATATATAPSYVAALAIEWAASDPLERWVSAAPDGPGPLRDTISEYLGGHNPFPDGLRVDVQGRDDADSWVPGTIVERTAVDEWTVEFDDGEQVWRDHQELRPHSPEAS</sequence>
<gene>
    <name evidence="1" type="ORF">FHU40_005589</name>
</gene>
<name>A0A7W4W1M5_9ACTN</name>
<dbReference type="EMBL" id="JACHWR010000021">
    <property type="protein sequence ID" value="MBB3045729.1"/>
    <property type="molecule type" value="Genomic_DNA"/>
</dbReference>
<dbReference type="AlphaFoldDB" id="A0A7W4W1M5"/>
<evidence type="ECO:0000313" key="2">
    <source>
        <dbReference type="Proteomes" id="UP000589626"/>
    </source>
</evidence>
<dbReference type="CDD" id="cd04508">
    <property type="entry name" value="Tudor_SF"/>
    <property type="match status" value="1"/>
</dbReference>
<keyword evidence="2" id="KW-1185">Reference proteome</keyword>